<dbReference type="KEGG" id="pbh:AAW51_0403"/>
<name>A0A0G3BCJ8_9BURK</name>
<keyword evidence="2" id="KW-1185">Reference proteome</keyword>
<dbReference type="AlphaFoldDB" id="A0A0G3BCJ8"/>
<protein>
    <submittedName>
        <fullName evidence="1">Uncharacterized protein</fullName>
    </submittedName>
</protein>
<dbReference type="EMBL" id="CP011371">
    <property type="protein sequence ID" value="AKJ27094.1"/>
    <property type="molecule type" value="Genomic_DNA"/>
</dbReference>
<proteinExistence type="predicted"/>
<evidence type="ECO:0000313" key="1">
    <source>
        <dbReference type="EMBL" id="AKJ27094.1"/>
    </source>
</evidence>
<reference evidence="1 2" key="1">
    <citation type="submission" date="2015-05" db="EMBL/GenBank/DDBJ databases">
        <authorList>
            <person name="Tang B."/>
            <person name="Yu Y."/>
        </authorList>
    </citation>
    <scope>NUCLEOTIDE SEQUENCE [LARGE SCALE GENOMIC DNA]</scope>
    <source>
        <strain evidence="1 2">DSM 7029</strain>
    </source>
</reference>
<dbReference type="Proteomes" id="UP000035352">
    <property type="component" value="Chromosome"/>
</dbReference>
<evidence type="ECO:0000313" key="2">
    <source>
        <dbReference type="Proteomes" id="UP000035352"/>
    </source>
</evidence>
<sequence length="47" mass="5218">MISHFLSSVVRDIKNVDVPPSSLLQIDIFKPDGHFDNGPTLLQAIKN</sequence>
<gene>
    <name evidence="1" type="ORF">AAW51_0403</name>
</gene>
<organism evidence="1 2">
    <name type="scientific">Caldimonas brevitalea</name>
    <dbReference type="NCBI Taxonomy" id="413882"/>
    <lineage>
        <taxon>Bacteria</taxon>
        <taxon>Pseudomonadati</taxon>
        <taxon>Pseudomonadota</taxon>
        <taxon>Betaproteobacteria</taxon>
        <taxon>Burkholderiales</taxon>
        <taxon>Sphaerotilaceae</taxon>
        <taxon>Caldimonas</taxon>
    </lineage>
</organism>
<accession>A0A0G3BCJ8</accession>